<dbReference type="RefSeq" id="WP_188647883.1">
    <property type="nucleotide sequence ID" value="NZ_BMHQ01000007.1"/>
</dbReference>
<comment type="caution">
    <text evidence="2">The sequence shown here is derived from an EMBL/GenBank/DDBJ whole genome shotgun (WGS) entry which is preliminary data.</text>
</comment>
<proteinExistence type="predicted"/>
<evidence type="ECO:0000313" key="2">
    <source>
        <dbReference type="EMBL" id="GGE19166.1"/>
    </source>
</evidence>
<evidence type="ECO:0000313" key="3">
    <source>
        <dbReference type="Proteomes" id="UP000625210"/>
    </source>
</evidence>
<keyword evidence="3" id="KW-1185">Reference proteome</keyword>
<accession>A0A8J2VG39</accession>
<dbReference type="EMBL" id="BMHQ01000007">
    <property type="protein sequence ID" value="GGE19166.1"/>
    <property type="molecule type" value="Genomic_DNA"/>
</dbReference>
<reference evidence="2" key="1">
    <citation type="journal article" date="2014" name="Int. J. Syst. Evol. Microbiol.">
        <title>Complete genome sequence of Corynebacterium casei LMG S-19264T (=DSM 44701T), isolated from a smear-ripened cheese.</title>
        <authorList>
            <consortium name="US DOE Joint Genome Institute (JGI-PGF)"/>
            <person name="Walter F."/>
            <person name="Albersmeier A."/>
            <person name="Kalinowski J."/>
            <person name="Ruckert C."/>
        </authorList>
    </citation>
    <scope>NUCLEOTIDE SEQUENCE</scope>
    <source>
        <strain evidence="2">CGMCC 1.15179</strain>
    </source>
</reference>
<protein>
    <submittedName>
        <fullName evidence="2">Uncharacterized protein</fullName>
    </submittedName>
</protein>
<gene>
    <name evidence="2" type="ORF">GCM10011571_21370</name>
</gene>
<organism evidence="2 3">
    <name type="scientific">Marinithermofilum abyssi</name>
    <dbReference type="NCBI Taxonomy" id="1571185"/>
    <lineage>
        <taxon>Bacteria</taxon>
        <taxon>Bacillati</taxon>
        <taxon>Bacillota</taxon>
        <taxon>Bacilli</taxon>
        <taxon>Bacillales</taxon>
        <taxon>Thermoactinomycetaceae</taxon>
        <taxon>Marinithermofilum</taxon>
    </lineage>
</organism>
<feature type="compositionally biased region" description="Polar residues" evidence="1">
    <location>
        <begin position="138"/>
        <end position="154"/>
    </location>
</feature>
<dbReference type="AlphaFoldDB" id="A0A8J2VG39"/>
<sequence>MGILSDLKSKVKRGVERTEHKSKQVLEISRLTILIRRKRETEQELYRRLGREVYTKWQRKETEALEWGQVEAPLKEVNQVRKKIAELEKELEKVKNSQVQYSEPKPLTAASTKNPLPSPDQDDASGQSARPETEEGVNANTAHPSDGMNGTVSQPKTFEAVPYSMNAVSKKEGEQQNHKLGGLDEGTAIFICPHCGDQVEEDTEICPHCRKNIYQDVWI</sequence>
<dbReference type="Proteomes" id="UP000625210">
    <property type="component" value="Unassembled WGS sequence"/>
</dbReference>
<name>A0A8J2VG39_9BACL</name>
<evidence type="ECO:0000256" key="1">
    <source>
        <dbReference type="SAM" id="MobiDB-lite"/>
    </source>
</evidence>
<reference evidence="2" key="2">
    <citation type="submission" date="2020-09" db="EMBL/GenBank/DDBJ databases">
        <authorList>
            <person name="Sun Q."/>
            <person name="Zhou Y."/>
        </authorList>
    </citation>
    <scope>NUCLEOTIDE SEQUENCE</scope>
    <source>
        <strain evidence="2">CGMCC 1.15179</strain>
    </source>
</reference>
<feature type="region of interest" description="Disordered" evidence="1">
    <location>
        <begin position="92"/>
        <end position="154"/>
    </location>
</feature>